<reference evidence="1" key="1">
    <citation type="submission" date="2020-09" db="EMBL/GenBank/DDBJ databases">
        <title>Iningainema tapete sp. nov. (Scytonemataceae, Cyanobacteria) from greenhouses in central Florida (USA) produces two types of nodularin with biosynthetic potential for microcystin-LR and anabaenopeptins.</title>
        <authorList>
            <person name="Berthold D.E."/>
            <person name="Lefler F.W."/>
            <person name="Huang I.-S."/>
            <person name="Abdulla H."/>
            <person name="Zimba P.V."/>
            <person name="Laughinghouse H.D. IV."/>
        </authorList>
    </citation>
    <scope>NUCLEOTIDE SEQUENCE</scope>
    <source>
        <strain evidence="1">BLCCT55</strain>
    </source>
</reference>
<sequence>MIEQLLEAQPTRPEELKDKEIWQPRWNCFCCQDTGKIQPHLVRLVIPTYDYNRDNLPICQNCNKGANWLHLKGNIDTRISLKTCKKLDVISRRDWKRTTKEQFEMARKLVAEVSSVIAQKNNFRNEQLNRIHQEFILWREFNKPEADEDEVKEEEEV</sequence>
<organism evidence="1 2">
    <name type="scientific">Iningainema tapete BLCC-T55</name>
    <dbReference type="NCBI Taxonomy" id="2748662"/>
    <lineage>
        <taxon>Bacteria</taxon>
        <taxon>Bacillati</taxon>
        <taxon>Cyanobacteriota</taxon>
        <taxon>Cyanophyceae</taxon>
        <taxon>Nostocales</taxon>
        <taxon>Scytonemataceae</taxon>
        <taxon>Iningainema tapete</taxon>
    </lineage>
</organism>
<dbReference type="EMBL" id="JACXAE010000132">
    <property type="protein sequence ID" value="MBD2778639.1"/>
    <property type="molecule type" value="Genomic_DNA"/>
</dbReference>
<keyword evidence="2" id="KW-1185">Reference proteome</keyword>
<proteinExistence type="predicted"/>
<evidence type="ECO:0000313" key="2">
    <source>
        <dbReference type="Proteomes" id="UP000629098"/>
    </source>
</evidence>
<dbReference type="Proteomes" id="UP000629098">
    <property type="component" value="Unassembled WGS sequence"/>
</dbReference>
<protein>
    <submittedName>
        <fullName evidence="1">Uncharacterized protein</fullName>
    </submittedName>
</protein>
<comment type="caution">
    <text evidence="1">The sequence shown here is derived from an EMBL/GenBank/DDBJ whole genome shotgun (WGS) entry which is preliminary data.</text>
</comment>
<evidence type="ECO:0000313" key="1">
    <source>
        <dbReference type="EMBL" id="MBD2778639.1"/>
    </source>
</evidence>
<dbReference type="RefSeq" id="WP_190838584.1">
    <property type="nucleotide sequence ID" value="NZ_CAWPPI010000132.1"/>
</dbReference>
<name>A0A8J6XUB8_9CYAN</name>
<accession>A0A8J6XUB8</accession>
<dbReference type="AlphaFoldDB" id="A0A8J6XUB8"/>
<gene>
    <name evidence="1" type="ORF">ICL16_42995</name>
</gene>